<dbReference type="EMBL" id="GL376628">
    <property type="status" value="NOT_ANNOTATED_CDS"/>
    <property type="molecule type" value="Genomic_DNA"/>
</dbReference>
<dbReference type="HOGENOM" id="CLU_149662_0_0_1"/>
<feature type="transmembrane region" description="Helical" evidence="1">
    <location>
        <begin position="61"/>
        <end position="83"/>
    </location>
</feature>
<feature type="transmembrane region" description="Helical" evidence="1">
    <location>
        <begin position="6"/>
        <end position="36"/>
    </location>
</feature>
<dbReference type="VEuPathDB" id="FungiDB:PYU1_G002702"/>
<proteinExistence type="predicted"/>
<dbReference type="InParanoid" id="K3WCL4"/>
<dbReference type="Proteomes" id="UP000019132">
    <property type="component" value="Unassembled WGS sequence"/>
</dbReference>
<feature type="transmembrane region" description="Helical" evidence="1">
    <location>
        <begin position="95"/>
        <end position="115"/>
    </location>
</feature>
<keyword evidence="1" id="KW-0472">Membrane</keyword>
<keyword evidence="3" id="KW-1185">Reference proteome</keyword>
<reference evidence="3" key="2">
    <citation type="submission" date="2010-04" db="EMBL/GenBank/DDBJ databases">
        <authorList>
            <person name="Buell R."/>
            <person name="Hamilton J."/>
            <person name="Hostetler J."/>
        </authorList>
    </citation>
    <scope>NUCLEOTIDE SEQUENCE [LARGE SCALE GENOMIC DNA]</scope>
    <source>
        <strain evidence="3">DAOM:BR144</strain>
    </source>
</reference>
<organism evidence="2 3">
    <name type="scientific">Globisporangium ultimum (strain ATCC 200006 / CBS 805.95 / DAOM BR144)</name>
    <name type="common">Pythium ultimum</name>
    <dbReference type="NCBI Taxonomy" id="431595"/>
    <lineage>
        <taxon>Eukaryota</taxon>
        <taxon>Sar</taxon>
        <taxon>Stramenopiles</taxon>
        <taxon>Oomycota</taxon>
        <taxon>Peronosporomycetes</taxon>
        <taxon>Pythiales</taxon>
        <taxon>Pythiaceae</taxon>
        <taxon>Globisporangium</taxon>
    </lineage>
</organism>
<dbReference type="AlphaFoldDB" id="K3WCL4"/>
<name>K3WCL4_GLOUD</name>
<sequence>MLSTVLWSVFVATALVANVVCVIGGILGAVMIAQFLEHGVLSAVQRHKLQKNKSQSELRIMFYRVYWSMTLAYLVATAAWVYLSDRTTSKLVYGVTFLFWMQLFQLIVAVMLSSWEDVLKKAKTLGRRKWVRTLQARLFPTATTS</sequence>
<evidence type="ECO:0000313" key="2">
    <source>
        <dbReference type="EnsemblProtists" id="PYU1_T002705"/>
    </source>
</evidence>
<keyword evidence="1" id="KW-0812">Transmembrane</keyword>
<dbReference type="EnsemblProtists" id="PYU1_T002705">
    <property type="protein sequence ID" value="PYU1_T002705"/>
    <property type="gene ID" value="PYU1_G002702"/>
</dbReference>
<accession>K3WCL4</accession>
<evidence type="ECO:0000313" key="3">
    <source>
        <dbReference type="Proteomes" id="UP000019132"/>
    </source>
</evidence>
<reference evidence="2" key="3">
    <citation type="submission" date="2015-02" db="UniProtKB">
        <authorList>
            <consortium name="EnsemblProtists"/>
        </authorList>
    </citation>
    <scope>IDENTIFICATION</scope>
    <source>
        <strain evidence="2">DAOM BR144</strain>
    </source>
</reference>
<reference evidence="3" key="1">
    <citation type="journal article" date="2010" name="Genome Biol.">
        <title>Genome sequence of the necrotrophic plant pathogen Pythium ultimum reveals original pathogenicity mechanisms and effector repertoire.</title>
        <authorList>
            <person name="Levesque C.A."/>
            <person name="Brouwer H."/>
            <person name="Cano L."/>
            <person name="Hamilton J.P."/>
            <person name="Holt C."/>
            <person name="Huitema E."/>
            <person name="Raffaele S."/>
            <person name="Robideau G.P."/>
            <person name="Thines M."/>
            <person name="Win J."/>
            <person name="Zerillo M.M."/>
            <person name="Beakes G.W."/>
            <person name="Boore J.L."/>
            <person name="Busam D."/>
            <person name="Dumas B."/>
            <person name="Ferriera S."/>
            <person name="Fuerstenberg S.I."/>
            <person name="Gachon C.M."/>
            <person name="Gaulin E."/>
            <person name="Govers F."/>
            <person name="Grenville-Briggs L."/>
            <person name="Horner N."/>
            <person name="Hostetler J."/>
            <person name="Jiang R.H."/>
            <person name="Johnson J."/>
            <person name="Krajaejun T."/>
            <person name="Lin H."/>
            <person name="Meijer H.J."/>
            <person name="Moore B."/>
            <person name="Morris P."/>
            <person name="Phuntmart V."/>
            <person name="Puiu D."/>
            <person name="Shetty J."/>
            <person name="Stajich J.E."/>
            <person name="Tripathy S."/>
            <person name="Wawra S."/>
            <person name="van West P."/>
            <person name="Whitty B.R."/>
            <person name="Coutinho P.M."/>
            <person name="Henrissat B."/>
            <person name="Martin F."/>
            <person name="Thomas P.D."/>
            <person name="Tyler B.M."/>
            <person name="De Vries R.P."/>
            <person name="Kamoun S."/>
            <person name="Yandell M."/>
            <person name="Tisserat N."/>
            <person name="Buell C.R."/>
        </authorList>
    </citation>
    <scope>NUCLEOTIDE SEQUENCE</scope>
    <source>
        <strain evidence="3">DAOM:BR144</strain>
    </source>
</reference>
<keyword evidence="1" id="KW-1133">Transmembrane helix</keyword>
<dbReference type="eggNOG" id="ENOG502STUQ">
    <property type="taxonomic scope" value="Eukaryota"/>
</dbReference>
<evidence type="ECO:0000256" key="1">
    <source>
        <dbReference type="SAM" id="Phobius"/>
    </source>
</evidence>
<protein>
    <submittedName>
        <fullName evidence="2">Uncharacterized protein</fullName>
    </submittedName>
</protein>